<evidence type="ECO:0000313" key="1">
    <source>
        <dbReference type="EMBL" id="MBA9063898.1"/>
    </source>
</evidence>
<dbReference type="EMBL" id="JACJIM010000005">
    <property type="protein sequence ID" value="MBA9063898.1"/>
    <property type="molecule type" value="Genomic_DNA"/>
</dbReference>
<dbReference type="SUPFAM" id="SSF56235">
    <property type="entry name" value="N-terminal nucleophile aminohydrolases (Ntn hydrolases)"/>
    <property type="match status" value="1"/>
</dbReference>
<organism evidence="1 2">
    <name type="scientific">Methylobacterium fujisawaense</name>
    <dbReference type="NCBI Taxonomy" id="107400"/>
    <lineage>
        <taxon>Bacteria</taxon>
        <taxon>Pseudomonadati</taxon>
        <taxon>Pseudomonadota</taxon>
        <taxon>Alphaproteobacteria</taxon>
        <taxon>Hyphomicrobiales</taxon>
        <taxon>Methylobacteriaceae</taxon>
        <taxon>Methylobacterium</taxon>
    </lineage>
</organism>
<protein>
    <submittedName>
        <fullName evidence="1">Uncharacterized protein</fullName>
    </submittedName>
</protein>
<dbReference type="RefSeq" id="WP_182592397.1">
    <property type="nucleotide sequence ID" value="NZ_JACJIM010000005.1"/>
</dbReference>
<gene>
    <name evidence="1" type="ORF">GGQ91_003299</name>
</gene>
<proteinExistence type="predicted"/>
<dbReference type="GeneID" id="96604973"/>
<dbReference type="Proteomes" id="UP000565455">
    <property type="component" value="Unassembled WGS sequence"/>
</dbReference>
<accession>A0ABR6DCS2</accession>
<evidence type="ECO:0000313" key="2">
    <source>
        <dbReference type="Proteomes" id="UP000565455"/>
    </source>
</evidence>
<reference evidence="1 2" key="1">
    <citation type="submission" date="2020-08" db="EMBL/GenBank/DDBJ databases">
        <title>Genomic Encyclopedia of Type Strains, Phase IV (KMG-IV): sequencing the most valuable type-strain genomes for metagenomic binning, comparative biology and taxonomic classification.</title>
        <authorList>
            <person name="Goeker M."/>
        </authorList>
    </citation>
    <scope>NUCLEOTIDE SEQUENCE [LARGE SCALE GENOMIC DNA]</scope>
    <source>
        <strain evidence="1 2">DSM 5686</strain>
    </source>
</reference>
<comment type="caution">
    <text evidence="1">The sequence shown here is derived from an EMBL/GenBank/DDBJ whole genome shotgun (WGS) entry which is preliminary data.</text>
</comment>
<name>A0ABR6DCS2_9HYPH</name>
<dbReference type="InterPro" id="IPR029055">
    <property type="entry name" value="Ntn_hydrolases_N"/>
</dbReference>
<sequence>MTTIAYREGVMAADSGSWMGDACHRWARKLTRGPDGTPYGTAGHAAECEAFLAWVRAGCEGSAPRAREEDDGRGSSFVVLVAPPEGGVRIRTARGDEVSPEAAYFAVGAGKEVCFGALFMGPTAEQALHAAMEHGCGAIGSVCTIIRR</sequence>
<keyword evidence="2" id="KW-1185">Reference proteome</keyword>